<protein>
    <recommendedName>
        <fullName evidence="3">WD40 repeat-like protein</fullName>
    </recommendedName>
</protein>
<evidence type="ECO:0000313" key="1">
    <source>
        <dbReference type="EMBL" id="KAE8268723.1"/>
    </source>
</evidence>
<keyword evidence="2" id="KW-1185">Reference proteome</keyword>
<dbReference type="PANTHER" id="PTHR22806:SF0">
    <property type="entry name" value="NUCLEOPORIN NUP37"/>
    <property type="match status" value="1"/>
</dbReference>
<evidence type="ECO:0000313" key="2">
    <source>
        <dbReference type="Proteomes" id="UP000078113"/>
    </source>
</evidence>
<dbReference type="GO" id="GO:0031080">
    <property type="term" value="C:nuclear pore outer ring"/>
    <property type="evidence" value="ECO:0007669"/>
    <property type="project" value="InterPro"/>
</dbReference>
<sequence length="509" mass="52953">MQQIFAGKSAWPRYTGTEDALVLSAGHTSSTADLLAVGSQSRLVVLQVHPKLAYYDGDEQEAEEMMRRGEASGARLAVPEELISVNLEAAVTAMAWSPVSTGPPPAAEGGSEHGKGNMRVEIAVALEDGQAMIYTHLGEGTTSFALGHLTGRVNSLDWLNVGDTSYIAAAQGNGTLTIWTLIFSENEDEVLENPGARSEDTPQIPRKFRQDFTYPHPLLTAAFHPHATGTLLVLDSAGSLRMLDWLDPVLSSRTNSSLGPSLSARKPRAQHTFVNPRAYSNARSIGRGAVASASAAAAAGSAQSGSASWKSQDENVIGALIEGRWCIWDSRVSAGNGLPVEQGEAYSERGGGGFKWCPTNAQLFLTFSAAPSAAPARGSARSAGPGYGSEVDDYPLTIYDRSSLTLSAPRRISRTSLLPFETGVLGGFHGNHARAAQAGGAGGGGGLAGTSSVRGERVRDAEWVGSTLGGGIQSGPRLGGPGASGGLGDVVAVAMGREVIFVSLALIRN</sequence>
<organism evidence="1 2">
    <name type="scientific">Tilletia walkeri</name>
    <dbReference type="NCBI Taxonomy" id="117179"/>
    <lineage>
        <taxon>Eukaryota</taxon>
        <taxon>Fungi</taxon>
        <taxon>Dikarya</taxon>
        <taxon>Basidiomycota</taxon>
        <taxon>Ustilaginomycotina</taxon>
        <taxon>Exobasidiomycetes</taxon>
        <taxon>Tilletiales</taxon>
        <taxon>Tilletiaceae</taxon>
        <taxon>Tilletia</taxon>
    </lineage>
</organism>
<evidence type="ECO:0008006" key="3">
    <source>
        <dbReference type="Google" id="ProtNLM"/>
    </source>
</evidence>
<accession>A0A8X7T5D5</accession>
<dbReference type="InterPro" id="IPR036322">
    <property type="entry name" value="WD40_repeat_dom_sf"/>
</dbReference>
<dbReference type="Proteomes" id="UP000078113">
    <property type="component" value="Unassembled WGS sequence"/>
</dbReference>
<dbReference type="AlphaFoldDB" id="A0A8X7T5D5"/>
<dbReference type="Gene3D" id="2.130.10.10">
    <property type="entry name" value="YVTN repeat-like/Quinoprotein amine dehydrogenase"/>
    <property type="match status" value="1"/>
</dbReference>
<dbReference type="InterPro" id="IPR037626">
    <property type="entry name" value="NUP37"/>
</dbReference>
<dbReference type="EMBL" id="LWDG02000132">
    <property type="protein sequence ID" value="KAE8268723.1"/>
    <property type="molecule type" value="Genomic_DNA"/>
</dbReference>
<comment type="caution">
    <text evidence="1">The sequence shown here is derived from an EMBL/GenBank/DDBJ whole genome shotgun (WGS) entry which is preliminary data.</text>
</comment>
<reference evidence="1" key="1">
    <citation type="submission" date="2016-04" db="EMBL/GenBank/DDBJ databases">
        <authorList>
            <person name="Nguyen H.D."/>
            <person name="Samba Siva P."/>
            <person name="Cullis J."/>
            <person name="Levesque C.A."/>
            <person name="Hambleton S."/>
        </authorList>
    </citation>
    <scope>NUCLEOTIDE SEQUENCE</scope>
    <source>
        <strain evidence="1">DAOMC 236422</strain>
    </source>
</reference>
<proteinExistence type="predicted"/>
<gene>
    <name evidence="1" type="ORF">A4X09_0g3611</name>
</gene>
<dbReference type="InterPro" id="IPR015943">
    <property type="entry name" value="WD40/YVTN_repeat-like_dom_sf"/>
</dbReference>
<name>A0A8X7T5D5_9BASI</name>
<dbReference type="SUPFAM" id="SSF50978">
    <property type="entry name" value="WD40 repeat-like"/>
    <property type="match status" value="1"/>
</dbReference>
<dbReference type="PANTHER" id="PTHR22806">
    <property type="entry name" value="NUCLEOPORIN NUP37 P37 -RELATED"/>
    <property type="match status" value="1"/>
</dbReference>
<reference evidence="1" key="2">
    <citation type="journal article" date="2019" name="IMA Fungus">
        <title>Genome sequencing and comparison of five Tilletia species to identify candidate genes for the detection of regulated species infecting wheat.</title>
        <authorList>
            <person name="Nguyen H.D.T."/>
            <person name="Sultana T."/>
            <person name="Kesanakurti P."/>
            <person name="Hambleton S."/>
        </authorList>
    </citation>
    <scope>NUCLEOTIDE SEQUENCE</scope>
    <source>
        <strain evidence="1">DAOMC 236422</strain>
    </source>
</reference>